<dbReference type="Gene3D" id="1.10.579.10">
    <property type="entry name" value="DNA Cyclobutane Dipyrimidine Photolyase, subunit A, domain 3"/>
    <property type="match status" value="1"/>
</dbReference>
<name>A0A936K5Z9_9BACT</name>
<dbReference type="InterPro" id="IPR005101">
    <property type="entry name" value="Cryptochr/Photolyase_FAD-bd"/>
</dbReference>
<evidence type="ECO:0000313" key="8">
    <source>
        <dbReference type="Proteomes" id="UP000709959"/>
    </source>
</evidence>
<feature type="binding site" evidence="4">
    <location>
        <position position="268"/>
    </location>
    <ligand>
        <name>FAD</name>
        <dbReference type="ChEBI" id="CHEBI:57692"/>
    </ligand>
</feature>
<dbReference type="InterPro" id="IPR036155">
    <property type="entry name" value="Crypto/Photolyase_N_sf"/>
</dbReference>
<dbReference type="EMBL" id="JADKCH010000001">
    <property type="protein sequence ID" value="MBK8571655.1"/>
    <property type="molecule type" value="Genomic_DNA"/>
</dbReference>
<sequence length="469" mass="52214">MRSIVWFRGKDLRLADHAPLAEAAASGEVIPLFVLDPFFFAPERARELPHRIQFLLDSLRALEANLAHLGSRLLVVPGRSLEVVPRLAAQWKADQVLAHRWVEPFGRERDRRIAEALDREGIALRLFEGETLLPPGSVRNGQGAMFRVFTPFARAAGIRLDLAPALPAPRALPPVPEGSVFETAPIPTLADLGLSLNPNLQAGGERAARTRLKAFVGGPIVDYGADRDRMDRPGTSRLSADLKFGTLSVRMVWQAAAAAGAGESGRRFLNELLWREFSHHLLWEWPELLEQPFRGDFSSFPWRVDEAGWQAWAAGRTGYPVVDAAARQLLAEGFVHNRARMVAASFLAKHLLLDYRLGEAHYLKWLTDGDWAQNSAGWQWSAGCGCDAQPWFRIFNPVAQGLKFDPDGAYVKRWVPELADCPTAFIHEPWKLPRGRRVSLDYPEPVVDHALARQRFLATAKGHLGRGPA</sequence>
<dbReference type="GO" id="GO:0071949">
    <property type="term" value="F:FAD binding"/>
    <property type="evidence" value="ECO:0007669"/>
    <property type="project" value="TreeGrafter"/>
</dbReference>
<dbReference type="PROSITE" id="PS51645">
    <property type="entry name" value="PHR_CRY_ALPHA_BETA"/>
    <property type="match status" value="1"/>
</dbReference>
<dbReference type="PRINTS" id="PR00147">
    <property type="entry name" value="DNAPHOTLYASE"/>
</dbReference>
<feature type="domain" description="Photolyase/cryptochrome alpha/beta" evidence="6">
    <location>
        <begin position="2"/>
        <end position="132"/>
    </location>
</feature>
<evidence type="ECO:0000256" key="2">
    <source>
        <dbReference type="ARBA" id="ARBA00022630"/>
    </source>
</evidence>
<dbReference type="InterPro" id="IPR006050">
    <property type="entry name" value="DNA_photolyase_N"/>
</dbReference>
<dbReference type="InterPro" id="IPR014729">
    <property type="entry name" value="Rossmann-like_a/b/a_fold"/>
</dbReference>
<comment type="similarity">
    <text evidence="5">Belongs to the DNA photolyase family.</text>
</comment>
<evidence type="ECO:0000256" key="3">
    <source>
        <dbReference type="ARBA" id="ARBA00022827"/>
    </source>
</evidence>
<dbReference type="SUPFAM" id="SSF48173">
    <property type="entry name" value="Cryptochrome/photolyase FAD-binding domain"/>
    <property type="match status" value="1"/>
</dbReference>
<reference evidence="7 8" key="1">
    <citation type="submission" date="2020-10" db="EMBL/GenBank/DDBJ databases">
        <title>Connecting structure to function with the recovery of over 1000 high-quality activated sludge metagenome-assembled genomes encoding full-length rRNA genes using long-read sequencing.</title>
        <authorList>
            <person name="Singleton C.M."/>
            <person name="Petriglieri F."/>
            <person name="Kristensen J.M."/>
            <person name="Kirkegaard R.H."/>
            <person name="Michaelsen T.Y."/>
            <person name="Andersen M.H."/>
            <person name="Karst S.M."/>
            <person name="Dueholm M.S."/>
            <person name="Nielsen P.H."/>
            <person name="Albertsen M."/>
        </authorList>
    </citation>
    <scope>NUCLEOTIDE SEQUENCE [LARGE SCALE GENOMIC DNA]</scope>
    <source>
        <strain evidence="7">OdNE_18-Q3-R46-58_MAXAC.008</strain>
    </source>
</reference>
<dbReference type="GO" id="GO:0009416">
    <property type="term" value="P:response to light stimulus"/>
    <property type="evidence" value="ECO:0007669"/>
    <property type="project" value="TreeGrafter"/>
</dbReference>
<organism evidence="7 8">
    <name type="scientific">Candidatus Geothrix odensensis</name>
    <dbReference type="NCBI Taxonomy" id="2954440"/>
    <lineage>
        <taxon>Bacteria</taxon>
        <taxon>Pseudomonadati</taxon>
        <taxon>Acidobacteriota</taxon>
        <taxon>Holophagae</taxon>
        <taxon>Holophagales</taxon>
        <taxon>Holophagaceae</taxon>
        <taxon>Geothrix</taxon>
    </lineage>
</organism>
<evidence type="ECO:0000259" key="6">
    <source>
        <dbReference type="PROSITE" id="PS51645"/>
    </source>
</evidence>
<evidence type="ECO:0000256" key="4">
    <source>
        <dbReference type="PIRSR" id="PIRSR602081-1"/>
    </source>
</evidence>
<accession>A0A936K5Z9</accession>
<feature type="binding site" evidence="4">
    <location>
        <begin position="368"/>
        <end position="370"/>
    </location>
    <ligand>
        <name>FAD</name>
        <dbReference type="ChEBI" id="CHEBI:57692"/>
    </ligand>
</feature>
<keyword evidence="2 4" id="KW-0285">Flavoprotein</keyword>
<comment type="cofactor">
    <cofactor evidence="4">
        <name>FAD</name>
        <dbReference type="ChEBI" id="CHEBI:57692"/>
    </cofactor>
    <text evidence="4">Binds 1 FAD per subunit.</text>
</comment>
<dbReference type="Gene3D" id="1.25.40.80">
    <property type="match status" value="1"/>
</dbReference>
<dbReference type="Gene3D" id="3.40.50.620">
    <property type="entry name" value="HUPs"/>
    <property type="match status" value="1"/>
</dbReference>
<keyword evidence="3 4" id="KW-0274">FAD</keyword>
<dbReference type="PANTHER" id="PTHR11455">
    <property type="entry name" value="CRYPTOCHROME"/>
    <property type="match status" value="1"/>
</dbReference>
<gene>
    <name evidence="7" type="ORF">IPN91_03220</name>
</gene>
<feature type="binding site" evidence="4">
    <location>
        <position position="223"/>
    </location>
    <ligand>
        <name>FAD</name>
        <dbReference type="ChEBI" id="CHEBI:57692"/>
    </ligand>
</feature>
<dbReference type="InterPro" id="IPR036134">
    <property type="entry name" value="Crypto/Photolyase_FAD-like_sf"/>
</dbReference>
<dbReference type="PANTHER" id="PTHR11455:SF9">
    <property type="entry name" value="CRYPTOCHROME CIRCADIAN CLOCK 5 ISOFORM X1"/>
    <property type="match status" value="1"/>
</dbReference>
<comment type="caution">
    <text evidence="7">The sequence shown here is derived from an EMBL/GenBank/DDBJ whole genome shotgun (WGS) entry which is preliminary data.</text>
</comment>
<keyword evidence="5" id="KW-0157">Chromophore</keyword>
<protein>
    <submittedName>
        <fullName evidence="7">Deoxyribodipyrimidine photo-lyase</fullName>
    </submittedName>
</protein>
<dbReference type="GO" id="GO:0003904">
    <property type="term" value="F:deoxyribodipyrimidine photo-lyase activity"/>
    <property type="evidence" value="ECO:0007669"/>
    <property type="project" value="TreeGrafter"/>
</dbReference>
<dbReference type="Pfam" id="PF00875">
    <property type="entry name" value="DNA_photolyase"/>
    <property type="match status" value="1"/>
</dbReference>
<dbReference type="SUPFAM" id="SSF52425">
    <property type="entry name" value="Cryptochrome/photolyase, N-terminal domain"/>
    <property type="match status" value="1"/>
</dbReference>
<evidence type="ECO:0000256" key="5">
    <source>
        <dbReference type="RuleBase" id="RU004182"/>
    </source>
</evidence>
<dbReference type="Proteomes" id="UP000709959">
    <property type="component" value="Unassembled WGS sequence"/>
</dbReference>
<evidence type="ECO:0000256" key="1">
    <source>
        <dbReference type="ARBA" id="ARBA00001932"/>
    </source>
</evidence>
<dbReference type="AlphaFoldDB" id="A0A936K5Z9"/>
<dbReference type="Pfam" id="PF03441">
    <property type="entry name" value="FAD_binding_7"/>
    <property type="match status" value="1"/>
</dbReference>
<proteinExistence type="inferred from homology"/>
<feature type="binding site" evidence="4">
    <location>
        <begin position="235"/>
        <end position="239"/>
    </location>
    <ligand>
        <name>FAD</name>
        <dbReference type="ChEBI" id="CHEBI:57692"/>
    </ligand>
</feature>
<evidence type="ECO:0000313" key="7">
    <source>
        <dbReference type="EMBL" id="MBK8571655.1"/>
    </source>
</evidence>
<comment type="cofactor">
    <cofactor evidence="1">
        <name>(6R)-5,10-methylene-5,6,7,8-tetrahydrofolate</name>
        <dbReference type="ChEBI" id="CHEBI:15636"/>
    </cofactor>
</comment>
<dbReference type="InterPro" id="IPR002081">
    <property type="entry name" value="Cryptochrome/DNA_photolyase_1"/>
</dbReference>
<dbReference type="GO" id="GO:0003677">
    <property type="term" value="F:DNA binding"/>
    <property type="evidence" value="ECO:0007669"/>
    <property type="project" value="TreeGrafter"/>
</dbReference>